<dbReference type="InterPro" id="IPR050129">
    <property type="entry name" value="Zn_alcohol_dh"/>
</dbReference>
<protein>
    <submittedName>
        <fullName evidence="7">Putative zinc-type alcohol dehydrogenase-like protein YjmD</fullName>
        <ecNumber evidence="7">1.-.-.-</ecNumber>
    </submittedName>
</protein>
<keyword evidence="3 7" id="KW-0560">Oxidoreductase</keyword>
<feature type="domain" description="Alcohol dehydrogenase-like C-terminal" evidence="5">
    <location>
        <begin position="170"/>
        <end position="297"/>
    </location>
</feature>
<evidence type="ECO:0000313" key="8">
    <source>
        <dbReference type="Proteomes" id="UP000316714"/>
    </source>
</evidence>
<dbReference type="Gene3D" id="3.40.50.720">
    <property type="entry name" value="NAD(P)-binding Rossmann-like Domain"/>
    <property type="match status" value="1"/>
</dbReference>
<dbReference type="PANTHER" id="PTHR43401:SF2">
    <property type="entry name" value="L-THREONINE 3-DEHYDROGENASE"/>
    <property type="match status" value="1"/>
</dbReference>
<name>A0A5C5UW27_9BACT</name>
<dbReference type="OrthoDB" id="239596at2"/>
<dbReference type="InterPro" id="IPR002328">
    <property type="entry name" value="ADH_Zn_CS"/>
</dbReference>
<dbReference type="InterPro" id="IPR013149">
    <property type="entry name" value="ADH-like_C"/>
</dbReference>
<accession>A0A5C5UW27</accession>
<comment type="cofactor">
    <cofactor evidence="4">
        <name>Zn(2+)</name>
        <dbReference type="ChEBI" id="CHEBI:29105"/>
    </cofactor>
</comment>
<dbReference type="SUPFAM" id="SSF50129">
    <property type="entry name" value="GroES-like"/>
    <property type="match status" value="1"/>
</dbReference>
<dbReference type="PANTHER" id="PTHR43401">
    <property type="entry name" value="L-THREONINE 3-DEHYDROGENASE"/>
    <property type="match status" value="1"/>
</dbReference>
<evidence type="ECO:0000259" key="6">
    <source>
        <dbReference type="Pfam" id="PF08240"/>
    </source>
</evidence>
<dbReference type="Proteomes" id="UP000316714">
    <property type="component" value="Unassembled WGS sequence"/>
</dbReference>
<dbReference type="AlphaFoldDB" id="A0A5C5UW27"/>
<proteinExistence type="inferred from homology"/>
<dbReference type="RefSeq" id="WP_146568925.1">
    <property type="nucleotide sequence ID" value="NZ_SIHJ01000007.1"/>
</dbReference>
<feature type="domain" description="Alcohol dehydrogenase-like N-terminal" evidence="6">
    <location>
        <begin position="24"/>
        <end position="129"/>
    </location>
</feature>
<evidence type="ECO:0000256" key="4">
    <source>
        <dbReference type="RuleBase" id="RU361277"/>
    </source>
</evidence>
<dbReference type="EMBL" id="SIHJ01000007">
    <property type="protein sequence ID" value="TWT29565.1"/>
    <property type="molecule type" value="Genomic_DNA"/>
</dbReference>
<sequence>MKAFQITEPGASRLTELADPQPAAGEVLLRIRCVGFCGSDLNTYRGMNPLVSYPRIPGHEIAGTVAALGEGVAGWTVGQDVLVFPYTECGACSACRAGRPNCCRDNKTLGVQRDGAMAELACVPQGKLLSADGLSPTELALVEPLTVGAHAAARGQASEGEHVVVFGAGAIGLGAIAGAAYRGAVVTAVDIDDAKLALAQKCGATHAVNSAAQDLHARLQELTGGHGPALAIEAVGLPQTFVSAVEEVCFAGRVVYIGYAKEAVSYDTKLFVMKELDIRGSRNALRTDFEQVIAMLQAGGFPTAEVVSHRGPLDQAGGLLAEWAEAPQRFTKIQIEFPEG</sequence>
<comment type="similarity">
    <text evidence="4">Belongs to the zinc-containing alcohol dehydrogenase family.</text>
</comment>
<reference evidence="7 8" key="1">
    <citation type="submission" date="2019-02" db="EMBL/GenBank/DDBJ databases">
        <title>Deep-cultivation of Planctomycetes and their phenomic and genomic characterization uncovers novel biology.</title>
        <authorList>
            <person name="Wiegand S."/>
            <person name="Jogler M."/>
            <person name="Boedeker C."/>
            <person name="Pinto D."/>
            <person name="Vollmers J."/>
            <person name="Rivas-Marin E."/>
            <person name="Kohn T."/>
            <person name="Peeters S.H."/>
            <person name="Heuer A."/>
            <person name="Rast P."/>
            <person name="Oberbeckmann S."/>
            <person name="Bunk B."/>
            <person name="Jeske O."/>
            <person name="Meyerdierks A."/>
            <person name="Storesund J.E."/>
            <person name="Kallscheuer N."/>
            <person name="Luecker S."/>
            <person name="Lage O.M."/>
            <person name="Pohl T."/>
            <person name="Merkel B.J."/>
            <person name="Hornburger P."/>
            <person name="Mueller R.-W."/>
            <person name="Bruemmer F."/>
            <person name="Labrenz M."/>
            <person name="Spormann A.M."/>
            <person name="Op Den Camp H."/>
            <person name="Overmann J."/>
            <person name="Amann R."/>
            <person name="Jetten M.S.M."/>
            <person name="Mascher T."/>
            <person name="Medema M.H."/>
            <person name="Devos D.P."/>
            <person name="Kaster A.-K."/>
            <person name="Ovreas L."/>
            <person name="Rohde M."/>
            <person name="Galperin M.Y."/>
            <person name="Jogler C."/>
        </authorList>
    </citation>
    <scope>NUCLEOTIDE SEQUENCE [LARGE SCALE GENOMIC DNA]</scope>
    <source>
        <strain evidence="7 8">KOR34</strain>
    </source>
</reference>
<dbReference type="Pfam" id="PF00107">
    <property type="entry name" value="ADH_zinc_N"/>
    <property type="match status" value="1"/>
</dbReference>
<evidence type="ECO:0000313" key="7">
    <source>
        <dbReference type="EMBL" id="TWT29565.1"/>
    </source>
</evidence>
<comment type="caution">
    <text evidence="7">The sequence shown here is derived from an EMBL/GenBank/DDBJ whole genome shotgun (WGS) entry which is preliminary data.</text>
</comment>
<gene>
    <name evidence="7" type="primary">yjmD</name>
    <name evidence="7" type="ORF">KOR34_51190</name>
</gene>
<dbReference type="PROSITE" id="PS00059">
    <property type="entry name" value="ADH_ZINC"/>
    <property type="match status" value="1"/>
</dbReference>
<dbReference type="InterPro" id="IPR013154">
    <property type="entry name" value="ADH-like_N"/>
</dbReference>
<organism evidence="7 8">
    <name type="scientific">Posidoniimonas corsicana</name>
    <dbReference type="NCBI Taxonomy" id="1938618"/>
    <lineage>
        <taxon>Bacteria</taxon>
        <taxon>Pseudomonadati</taxon>
        <taxon>Planctomycetota</taxon>
        <taxon>Planctomycetia</taxon>
        <taxon>Pirellulales</taxon>
        <taxon>Lacipirellulaceae</taxon>
        <taxon>Posidoniimonas</taxon>
    </lineage>
</organism>
<evidence type="ECO:0000259" key="5">
    <source>
        <dbReference type="Pfam" id="PF00107"/>
    </source>
</evidence>
<keyword evidence="1 4" id="KW-0479">Metal-binding</keyword>
<dbReference type="SUPFAM" id="SSF51735">
    <property type="entry name" value="NAD(P)-binding Rossmann-fold domains"/>
    <property type="match status" value="1"/>
</dbReference>
<keyword evidence="8" id="KW-1185">Reference proteome</keyword>
<dbReference type="InterPro" id="IPR011032">
    <property type="entry name" value="GroES-like_sf"/>
</dbReference>
<dbReference type="InterPro" id="IPR036291">
    <property type="entry name" value="NAD(P)-bd_dom_sf"/>
</dbReference>
<dbReference type="CDD" id="cd08261">
    <property type="entry name" value="Zn_ADH7"/>
    <property type="match status" value="1"/>
</dbReference>
<dbReference type="GO" id="GO:0016491">
    <property type="term" value="F:oxidoreductase activity"/>
    <property type="evidence" value="ECO:0007669"/>
    <property type="project" value="UniProtKB-KW"/>
</dbReference>
<evidence type="ECO:0000256" key="2">
    <source>
        <dbReference type="ARBA" id="ARBA00022833"/>
    </source>
</evidence>
<dbReference type="GO" id="GO:0008270">
    <property type="term" value="F:zinc ion binding"/>
    <property type="evidence" value="ECO:0007669"/>
    <property type="project" value="InterPro"/>
</dbReference>
<dbReference type="Pfam" id="PF08240">
    <property type="entry name" value="ADH_N"/>
    <property type="match status" value="1"/>
</dbReference>
<evidence type="ECO:0000256" key="1">
    <source>
        <dbReference type="ARBA" id="ARBA00022723"/>
    </source>
</evidence>
<dbReference type="Gene3D" id="3.90.180.10">
    <property type="entry name" value="Medium-chain alcohol dehydrogenases, catalytic domain"/>
    <property type="match status" value="1"/>
</dbReference>
<evidence type="ECO:0000256" key="3">
    <source>
        <dbReference type="ARBA" id="ARBA00023002"/>
    </source>
</evidence>
<keyword evidence="2 4" id="KW-0862">Zinc</keyword>
<dbReference type="EC" id="1.-.-.-" evidence="7"/>